<dbReference type="UniPathway" id="UPA00070">
    <property type="reaction ID" value="UER00116"/>
</dbReference>
<evidence type="ECO:0000256" key="4">
    <source>
        <dbReference type="ARBA" id="ARBA00022975"/>
    </source>
</evidence>
<comment type="caution">
    <text evidence="10">The sequence shown here is derived from an EMBL/GenBank/DDBJ whole genome shotgun (WGS) entry which is preliminary data.</text>
</comment>
<dbReference type="GO" id="GO:0006207">
    <property type="term" value="P:'de novo' pyrimidine nucleobase biosynthetic process"/>
    <property type="evidence" value="ECO:0007669"/>
    <property type="project" value="InterPro"/>
</dbReference>
<evidence type="ECO:0000256" key="3">
    <source>
        <dbReference type="ARBA" id="ARBA00022679"/>
    </source>
</evidence>
<keyword evidence="11" id="KW-1185">Reference proteome</keyword>
<protein>
    <recommendedName>
        <fullName evidence="7">Aspartate carbamoyltransferase</fullName>
        <ecNumber evidence="7">2.1.3.2</ecNumber>
    </recommendedName>
    <alternativeName>
        <fullName evidence="7">Aspartate transcarbamylase</fullName>
        <shortName evidence="7">ATCase</shortName>
    </alternativeName>
</protein>
<dbReference type="FunFam" id="3.40.50.1370:FF:000011">
    <property type="entry name" value="Aspartate carbamoyltransferase"/>
    <property type="match status" value="1"/>
</dbReference>
<dbReference type="Gene3D" id="3.40.50.1370">
    <property type="entry name" value="Aspartate/ornithine carbamoyltransferase"/>
    <property type="match status" value="2"/>
</dbReference>
<dbReference type="EC" id="2.1.3.2" evidence="7"/>
<dbReference type="AlphaFoldDB" id="A0A1H9PXS4"/>
<dbReference type="PANTHER" id="PTHR45753">
    <property type="entry name" value="ORNITHINE CARBAMOYLTRANSFERASE, MITOCHONDRIAL"/>
    <property type="match status" value="1"/>
</dbReference>
<sequence length="302" mass="33475">MKNLLTLKTWPAGDVDRLLHQAEESASSRTNRLCGDLTVANLFFEPSTRTKSSFEMAQKRLGLASLCLDASASSVQKGESLYDTAKTMEAIGCDALVIRHPERAFYEQLSGLNIPIVNAGDGSGDHPTQSLLDLLTIKQEFGQFKNVHVVIAGDIKHSRVARTNIEILNRLGAHVSLTGPEKWLDDSTGAEQILSMDEAAEQADVLMLTRVQTERHQGEDLYTKADYHRKFGLTLKREKRMKRDAIIMHPAPVNRGAEIAGALVEAERSRIFKQMQNGVHVRKAVLQHVLELENATIDNALV</sequence>
<feature type="binding site" evidence="7">
    <location>
        <position position="126"/>
    </location>
    <ligand>
        <name>carbamoyl phosphate</name>
        <dbReference type="ChEBI" id="CHEBI:58228"/>
    </ligand>
</feature>
<feature type="binding site" evidence="7">
    <location>
        <position position="129"/>
    </location>
    <ligand>
        <name>carbamoyl phosphate</name>
        <dbReference type="ChEBI" id="CHEBI:58228"/>
    </ligand>
</feature>
<dbReference type="InterPro" id="IPR036901">
    <property type="entry name" value="Asp/Orn_carbamoylTrfase_sf"/>
</dbReference>
<feature type="binding site" evidence="7">
    <location>
        <position position="50"/>
    </location>
    <ligand>
        <name>carbamoyl phosphate</name>
        <dbReference type="ChEBI" id="CHEBI:58228"/>
    </ligand>
</feature>
<comment type="catalytic activity">
    <reaction evidence="6 7">
        <text>carbamoyl phosphate + L-aspartate = N-carbamoyl-L-aspartate + phosphate + H(+)</text>
        <dbReference type="Rhea" id="RHEA:20013"/>
        <dbReference type="ChEBI" id="CHEBI:15378"/>
        <dbReference type="ChEBI" id="CHEBI:29991"/>
        <dbReference type="ChEBI" id="CHEBI:32814"/>
        <dbReference type="ChEBI" id="CHEBI:43474"/>
        <dbReference type="ChEBI" id="CHEBI:58228"/>
        <dbReference type="EC" id="2.1.3.2"/>
    </reaction>
</comment>
<reference evidence="11" key="1">
    <citation type="submission" date="2016-10" db="EMBL/GenBank/DDBJ databases">
        <authorList>
            <person name="de Groot N.N."/>
        </authorList>
    </citation>
    <scope>NUCLEOTIDE SEQUENCE [LARGE SCALE GENOMIC DNA]</scope>
    <source>
        <strain evidence="11">10nlg</strain>
    </source>
</reference>
<dbReference type="InterPro" id="IPR006132">
    <property type="entry name" value="Asp/Orn_carbamoyltranf_P-bd"/>
</dbReference>
<evidence type="ECO:0000313" key="10">
    <source>
        <dbReference type="EMBL" id="SER52569.1"/>
    </source>
</evidence>
<comment type="function">
    <text evidence="5 7">Catalyzes the condensation of carbamoyl phosphate and aspartate to form carbamoyl aspartate and inorganic phosphate, the committed step in the de novo pyrimidine nucleotide biosynthesis pathway.</text>
</comment>
<dbReference type="InterPro" id="IPR006130">
    <property type="entry name" value="Asp/Orn_carbamoylTrfase"/>
</dbReference>
<dbReference type="Pfam" id="PF00185">
    <property type="entry name" value="OTCace"/>
    <property type="match status" value="1"/>
</dbReference>
<evidence type="ECO:0000256" key="1">
    <source>
        <dbReference type="ARBA" id="ARBA00004852"/>
    </source>
</evidence>
<feature type="binding site" evidence="7">
    <location>
        <position position="49"/>
    </location>
    <ligand>
        <name>carbamoyl phosphate</name>
        <dbReference type="ChEBI" id="CHEBI:58228"/>
    </ligand>
</feature>
<dbReference type="PRINTS" id="PR00101">
    <property type="entry name" value="ATCASE"/>
</dbReference>
<dbReference type="PANTHER" id="PTHR45753:SF6">
    <property type="entry name" value="ASPARTATE CARBAMOYLTRANSFERASE"/>
    <property type="match status" value="1"/>
</dbReference>
<feature type="binding site" evidence="7">
    <location>
        <position position="252"/>
    </location>
    <ligand>
        <name>carbamoyl phosphate</name>
        <dbReference type="ChEBI" id="CHEBI:58228"/>
    </ligand>
</feature>
<dbReference type="SUPFAM" id="SSF53671">
    <property type="entry name" value="Aspartate/ornithine carbamoyltransferase"/>
    <property type="match status" value="1"/>
</dbReference>
<evidence type="ECO:0000256" key="5">
    <source>
        <dbReference type="ARBA" id="ARBA00043884"/>
    </source>
</evidence>
<comment type="subunit">
    <text evidence="7">Heterododecamer (2C3:3R2) of six catalytic PyrB chains organized as two trimers (C3), and six regulatory PyrI chains organized as three dimers (R2).</text>
</comment>
<comment type="similarity">
    <text evidence="2 7">Belongs to the aspartate/ornithine carbamoyltransferase superfamily. ATCase family.</text>
</comment>
<dbReference type="InterPro" id="IPR006131">
    <property type="entry name" value="Asp_carbamoyltransf_Asp/Orn-bd"/>
</dbReference>
<evidence type="ECO:0000313" key="11">
    <source>
        <dbReference type="Proteomes" id="UP000199318"/>
    </source>
</evidence>
<feature type="domain" description="Aspartate/ornithine carbamoyltransferase Asp/Orn-binding" evidence="8">
    <location>
        <begin position="145"/>
        <end position="288"/>
    </location>
</feature>
<evidence type="ECO:0000259" key="8">
    <source>
        <dbReference type="Pfam" id="PF00185"/>
    </source>
</evidence>
<dbReference type="EMBL" id="FOGV01000002">
    <property type="protein sequence ID" value="SER52569.1"/>
    <property type="molecule type" value="Genomic_DNA"/>
</dbReference>
<dbReference type="GO" id="GO:0005829">
    <property type="term" value="C:cytosol"/>
    <property type="evidence" value="ECO:0007669"/>
    <property type="project" value="TreeGrafter"/>
</dbReference>
<evidence type="ECO:0000256" key="2">
    <source>
        <dbReference type="ARBA" id="ARBA00008896"/>
    </source>
</evidence>
<keyword evidence="4 7" id="KW-0665">Pyrimidine biosynthesis</keyword>
<keyword evidence="3 7" id="KW-0808">Transferase</keyword>
<gene>
    <name evidence="7" type="primary">pyrB</name>
    <name evidence="10" type="ORF">SAMN05444126_10261</name>
</gene>
<dbReference type="STRING" id="1464123.SAMN05444126_10261"/>
<dbReference type="PROSITE" id="PS00097">
    <property type="entry name" value="CARBAMOYLTRANSFERASE"/>
    <property type="match status" value="1"/>
</dbReference>
<dbReference type="PRINTS" id="PR00100">
    <property type="entry name" value="AOTCASE"/>
</dbReference>
<accession>A0A1H9PXS4</accession>
<dbReference type="GO" id="GO:0006520">
    <property type="term" value="P:amino acid metabolic process"/>
    <property type="evidence" value="ECO:0007669"/>
    <property type="project" value="InterPro"/>
</dbReference>
<evidence type="ECO:0000259" key="9">
    <source>
        <dbReference type="Pfam" id="PF02729"/>
    </source>
</evidence>
<proteinExistence type="inferred from homology"/>
<feature type="binding site" evidence="7">
    <location>
        <position position="251"/>
    </location>
    <ligand>
        <name>carbamoyl phosphate</name>
        <dbReference type="ChEBI" id="CHEBI:58228"/>
    </ligand>
</feature>
<dbReference type="GO" id="GO:0004070">
    <property type="term" value="F:aspartate carbamoyltransferase activity"/>
    <property type="evidence" value="ECO:0007669"/>
    <property type="project" value="UniProtKB-UniRule"/>
</dbReference>
<feature type="binding site" evidence="7">
    <location>
        <position position="210"/>
    </location>
    <ligand>
        <name>L-aspartate</name>
        <dbReference type="ChEBI" id="CHEBI:29991"/>
    </ligand>
</feature>
<dbReference type="NCBIfam" id="NF002032">
    <property type="entry name" value="PRK00856.1"/>
    <property type="match status" value="1"/>
</dbReference>
<evidence type="ECO:0000256" key="6">
    <source>
        <dbReference type="ARBA" id="ARBA00048859"/>
    </source>
</evidence>
<evidence type="ECO:0000256" key="7">
    <source>
        <dbReference type="HAMAP-Rule" id="MF_00001"/>
    </source>
</evidence>
<feature type="domain" description="Aspartate/ornithine carbamoyltransferase carbamoyl-P binding" evidence="9">
    <location>
        <begin position="2"/>
        <end position="139"/>
    </location>
</feature>
<dbReference type="HAMAP" id="MF_00001">
    <property type="entry name" value="Asp_carb_tr"/>
    <property type="match status" value="1"/>
</dbReference>
<comment type="pathway">
    <text evidence="1 7">Pyrimidine metabolism; UMP biosynthesis via de novo pathway; (S)-dihydroorotate from bicarbonate: step 2/3.</text>
</comment>
<dbReference type="Pfam" id="PF02729">
    <property type="entry name" value="OTCace_N"/>
    <property type="match status" value="1"/>
</dbReference>
<name>A0A1H9PXS4_9BACI</name>
<dbReference type="RefSeq" id="WP_281242784.1">
    <property type="nucleotide sequence ID" value="NZ_FOGV01000002.1"/>
</dbReference>
<feature type="binding site" evidence="7">
    <location>
        <position position="77"/>
    </location>
    <ligand>
        <name>L-aspartate</name>
        <dbReference type="ChEBI" id="CHEBI:29991"/>
    </ligand>
</feature>
<dbReference type="GO" id="GO:0016597">
    <property type="term" value="F:amino acid binding"/>
    <property type="evidence" value="ECO:0007669"/>
    <property type="project" value="InterPro"/>
</dbReference>
<feature type="binding site" evidence="7">
    <location>
        <position position="99"/>
    </location>
    <ligand>
        <name>carbamoyl phosphate</name>
        <dbReference type="ChEBI" id="CHEBI:58228"/>
    </ligand>
</feature>
<dbReference type="InterPro" id="IPR002082">
    <property type="entry name" value="Asp_carbamoyltransf"/>
</dbReference>
<feature type="binding site" evidence="7">
    <location>
        <position position="159"/>
    </location>
    <ligand>
        <name>L-aspartate</name>
        <dbReference type="ChEBI" id="CHEBI:29991"/>
    </ligand>
</feature>
<organism evidence="10 11">
    <name type="scientific">Salisediminibacterium halotolerans</name>
    <dbReference type="NCBI Taxonomy" id="517425"/>
    <lineage>
        <taxon>Bacteria</taxon>
        <taxon>Bacillati</taxon>
        <taxon>Bacillota</taxon>
        <taxon>Bacilli</taxon>
        <taxon>Bacillales</taxon>
        <taxon>Bacillaceae</taxon>
        <taxon>Salisediminibacterium</taxon>
    </lineage>
</organism>
<dbReference type="GO" id="GO:0044205">
    <property type="term" value="P:'de novo' UMP biosynthetic process"/>
    <property type="evidence" value="ECO:0007669"/>
    <property type="project" value="UniProtKB-UniRule"/>
</dbReference>
<dbReference type="NCBIfam" id="TIGR00670">
    <property type="entry name" value="asp_carb_tr"/>
    <property type="match status" value="1"/>
</dbReference>
<dbReference type="Proteomes" id="UP000199318">
    <property type="component" value="Unassembled WGS sequence"/>
</dbReference>